<dbReference type="Proteomes" id="UP000190831">
    <property type="component" value="Chromosome B"/>
</dbReference>
<feature type="compositionally biased region" description="Polar residues" evidence="7">
    <location>
        <begin position="618"/>
        <end position="627"/>
    </location>
</feature>
<organism evidence="9 10">
    <name type="scientific">Lachancea fermentati</name>
    <name type="common">Zygosaccharomyces fermentati</name>
    <dbReference type="NCBI Taxonomy" id="4955"/>
    <lineage>
        <taxon>Eukaryota</taxon>
        <taxon>Fungi</taxon>
        <taxon>Dikarya</taxon>
        <taxon>Ascomycota</taxon>
        <taxon>Saccharomycotina</taxon>
        <taxon>Saccharomycetes</taxon>
        <taxon>Saccharomycetales</taxon>
        <taxon>Saccharomycetaceae</taxon>
        <taxon>Lachancea</taxon>
    </lineage>
</organism>
<evidence type="ECO:0000256" key="1">
    <source>
        <dbReference type="ARBA" id="ARBA00006485"/>
    </source>
</evidence>
<dbReference type="InterPro" id="IPR050117">
    <property type="entry name" value="MAPK"/>
</dbReference>
<evidence type="ECO:0000256" key="5">
    <source>
        <dbReference type="ARBA" id="ARBA00022777"/>
    </source>
</evidence>
<dbReference type="PANTHER" id="PTHR24055">
    <property type="entry name" value="MITOGEN-ACTIVATED PROTEIN KINASE"/>
    <property type="match status" value="1"/>
</dbReference>
<dbReference type="EMBL" id="LT598489">
    <property type="protein sequence ID" value="SCW00187.1"/>
    <property type="molecule type" value="Genomic_DNA"/>
</dbReference>
<dbReference type="PROSITE" id="PS00108">
    <property type="entry name" value="PROTEIN_KINASE_ST"/>
    <property type="match status" value="1"/>
</dbReference>
<evidence type="ECO:0000256" key="3">
    <source>
        <dbReference type="ARBA" id="ARBA00022679"/>
    </source>
</evidence>
<evidence type="ECO:0000259" key="8">
    <source>
        <dbReference type="PROSITE" id="PS50011"/>
    </source>
</evidence>
<dbReference type="OrthoDB" id="2158884at2759"/>
<dbReference type="Pfam" id="PF00069">
    <property type="entry name" value="Pkinase"/>
    <property type="match status" value="1"/>
</dbReference>
<dbReference type="SUPFAM" id="SSF56112">
    <property type="entry name" value="Protein kinase-like (PK-like)"/>
    <property type="match status" value="1"/>
</dbReference>
<gene>
    <name evidence="9" type="ORF">LAFE_0B11364G</name>
</gene>
<evidence type="ECO:0000313" key="10">
    <source>
        <dbReference type="Proteomes" id="UP000190831"/>
    </source>
</evidence>
<comment type="similarity">
    <text evidence="1">Belongs to the protein kinase superfamily. CMGC Ser/Thr protein kinase family. CDC2/CDKX subfamily.</text>
</comment>
<feature type="domain" description="Protein kinase" evidence="8">
    <location>
        <begin position="36"/>
        <end position="382"/>
    </location>
</feature>
<dbReference type="GO" id="GO:0005524">
    <property type="term" value="F:ATP binding"/>
    <property type="evidence" value="ECO:0007669"/>
    <property type="project" value="UniProtKB-KW"/>
</dbReference>
<keyword evidence="6" id="KW-0067">ATP-binding</keyword>
<evidence type="ECO:0000313" key="9">
    <source>
        <dbReference type="EMBL" id="SCW00187.1"/>
    </source>
</evidence>
<accession>A0A1G4M8K6</accession>
<dbReference type="GO" id="GO:0004674">
    <property type="term" value="F:protein serine/threonine kinase activity"/>
    <property type="evidence" value="ECO:0007669"/>
    <property type="project" value="UniProtKB-KW"/>
</dbReference>
<dbReference type="InterPro" id="IPR008271">
    <property type="entry name" value="Ser/Thr_kinase_AS"/>
</dbReference>
<dbReference type="FunFam" id="1.10.510.10:FF:000624">
    <property type="entry name" value="Mitogen-activated protein kinase"/>
    <property type="match status" value="1"/>
</dbReference>
<name>A0A1G4M8K6_LACFM</name>
<evidence type="ECO:0000256" key="4">
    <source>
        <dbReference type="ARBA" id="ARBA00022741"/>
    </source>
</evidence>
<sequence length="627" mass="71714">MMYLLKSKDKSSQPAVPPDVHSPPFYIPVKSIAHRYTLLQELGNGSFGSVTLAKLHASSPNSHRPAYHNTLMEDSAVAHPEQENFYNRKRGLLAIKTMMTRLPKLGDYTRVREIKFILAMPAHKNLVRIWELFVDDLNYQLHIVMECMDQNLYQLMRQRKRRAFSLPSLKSILAQILAGIRHIHAHNFFHRDIKPENILISPSNHYYSKEWLLDGHYRDNYIVKIADYGLARHVRNKATYTAYVSTRWYRSPEILLRQGHYSRPIDVWAFGCVVAELATFKPLFPGSDEMDQIWKILEVLGTPHSMPEAALKGYTPNGGVWEHSKQLALRMKLKFPYVEGVDVDYIINNPQLSDLSHVIKACLTWDPKLRASVQELCDMPYFHNTVVATKDTIVTSQQQQLHSLKFFENDENIAKLDTNKGCEAPSLKLEATHSTSTSLAPNIIDFNGTNPPHRDEELSFRQFLYDAGTARDSDSLKQEFSSNFEVPKLSTTFDADQPDMNCLHVEDVVEDEDENEEEEEEEPDDFSSAEYYVASSVNYGALQDVSEKDIANYIPYPTAEDEGHHSHYCADEDPIHRCHIQDDMSIDSCRSNGIPRTFTIPSFTQDSGANAQDHHSHSFTQANSLTF</sequence>
<dbReference type="InterPro" id="IPR011009">
    <property type="entry name" value="Kinase-like_dom_sf"/>
</dbReference>
<dbReference type="AlphaFoldDB" id="A0A1G4M8K6"/>
<protein>
    <submittedName>
        <fullName evidence="9">LAFE_0B11364g1_1</fullName>
    </submittedName>
</protein>
<keyword evidence="3" id="KW-0808">Transferase</keyword>
<dbReference type="Gene3D" id="3.30.200.20">
    <property type="entry name" value="Phosphorylase Kinase, domain 1"/>
    <property type="match status" value="1"/>
</dbReference>
<dbReference type="InterPro" id="IPR000719">
    <property type="entry name" value="Prot_kinase_dom"/>
</dbReference>
<dbReference type="Gene3D" id="1.10.510.10">
    <property type="entry name" value="Transferase(Phosphotransferase) domain 1"/>
    <property type="match status" value="1"/>
</dbReference>
<keyword evidence="2" id="KW-0723">Serine/threonine-protein kinase</keyword>
<evidence type="ECO:0000256" key="6">
    <source>
        <dbReference type="ARBA" id="ARBA00022840"/>
    </source>
</evidence>
<keyword evidence="5" id="KW-0418">Kinase</keyword>
<evidence type="ECO:0000256" key="7">
    <source>
        <dbReference type="SAM" id="MobiDB-lite"/>
    </source>
</evidence>
<keyword evidence="4" id="KW-0547">Nucleotide-binding</keyword>
<feature type="region of interest" description="Disordered" evidence="7">
    <location>
        <begin position="602"/>
        <end position="627"/>
    </location>
</feature>
<dbReference type="PROSITE" id="PS50011">
    <property type="entry name" value="PROTEIN_KINASE_DOM"/>
    <property type="match status" value="1"/>
</dbReference>
<dbReference type="CDD" id="cd07830">
    <property type="entry name" value="STKc_MAK_like"/>
    <property type="match status" value="1"/>
</dbReference>
<dbReference type="SMART" id="SM00220">
    <property type="entry name" value="S_TKc"/>
    <property type="match status" value="1"/>
</dbReference>
<dbReference type="OMA" id="MPAHKNL"/>
<dbReference type="STRING" id="4955.A0A1G4M8K6"/>
<keyword evidence="10" id="KW-1185">Reference proteome</keyword>
<reference evidence="10" key="1">
    <citation type="submission" date="2016-03" db="EMBL/GenBank/DDBJ databases">
        <authorList>
            <person name="Devillers H."/>
        </authorList>
    </citation>
    <scope>NUCLEOTIDE SEQUENCE [LARGE SCALE GENOMIC DNA]</scope>
</reference>
<proteinExistence type="inferred from homology"/>
<evidence type="ECO:0000256" key="2">
    <source>
        <dbReference type="ARBA" id="ARBA00022527"/>
    </source>
</evidence>